<feature type="region of interest" description="Disordered" evidence="2">
    <location>
        <begin position="1"/>
        <end position="23"/>
    </location>
</feature>
<proteinExistence type="predicted"/>
<dbReference type="Pfam" id="PF00350">
    <property type="entry name" value="Dynamin_N"/>
    <property type="match status" value="1"/>
</dbReference>
<feature type="compositionally biased region" description="Basic residues" evidence="2">
    <location>
        <begin position="525"/>
        <end position="543"/>
    </location>
</feature>
<dbReference type="InterPro" id="IPR027417">
    <property type="entry name" value="P-loop_NTPase"/>
</dbReference>
<dbReference type="GeneID" id="87942168"/>
<reference evidence="6" key="1">
    <citation type="journal article" date="2023" name="bioRxiv">
        <title>Complete genome of the Medicago anthracnose fungus, Colletotrichum destructivum, reveals a mini-chromosome-like region within a core chromosome.</title>
        <authorList>
            <person name="Lapalu N."/>
            <person name="Simon A."/>
            <person name="Lu A."/>
            <person name="Plaumann P.-L."/>
            <person name="Amselem J."/>
            <person name="Pigne S."/>
            <person name="Auger A."/>
            <person name="Koch C."/>
            <person name="Dallery J.-F."/>
            <person name="O'Connell R.J."/>
        </authorList>
    </citation>
    <scope>NUCLEOTIDE SEQUENCE [LARGE SCALE GENOMIC DNA]</scope>
    <source>
        <strain evidence="6">CBS 520.97</strain>
    </source>
</reference>
<dbReference type="Gene3D" id="3.40.50.300">
    <property type="entry name" value="P-loop containing nucleotide triphosphate hydrolases"/>
    <property type="match status" value="1"/>
</dbReference>
<evidence type="ECO:0000313" key="5">
    <source>
        <dbReference type="EMBL" id="WQF80651.1"/>
    </source>
</evidence>
<feature type="region of interest" description="Disordered" evidence="2">
    <location>
        <begin position="517"/>
        <end position="579"/>
    </location>
</feature>
<feature type="compositionally biased region" description="Basic and acidic residues" evidence="2">
    <location>
        <begin position="560"/>
        <end position="579"/>
    </location>
</feature>
<keyword evidence="6" id="KW-1185">Reference proteome</keyword>
<feature type="domain" description="DUF7605" evidence="4">
    <location>
        <begin position="848"/>
        <end position="995"/>
    </location>
</feature>
<keyword evidence="1" id="KW-0175">Coiled coil</keyword>
<feature type="domain" description="Dynamin N-terminal" evidence="3">
    <location>
        <begin position="180"/>
        <end position="415"/>
    </location>
</feature>
<sequence length="1167" mass="129758">MPPNKMAGIKVGKAERSLNSLPMTPDTLLQQSVRAAAASPYDTAPSSAATMAYHTPLRAIKPEPDSAHIKQEMNYQEYQAAMGPKPPLHDAAGSAPDHAPDAAGNLEQDPREEESRLLEQWTATASPDDLERVVGAGMELLEDLKAPLSFTASLPETQASAWLQAINDLQARSQPSRTIVGVVGNTGAGKSSVINALLDEERLLPTNCLRACTASPTEISYNHSQDPEELYRSEIHFISLEDWQKELKTLFTDLIDDNGNISRDCTNEDSEAGIAYAKIRSVYPSKTKEMISKSTPERLANEAAVARALGTVKKLKATTAQDLYASMQRYVDSKEKNPHTKKDVSMEFWPLIKVVRIFTKATALSTGTVIVDLPGVQDSNAARAAVAQNYMKTCSGLWIVAPINRAVDDKTAKSLLGDSFRRQLKYDGIYSAVTFICSKTDDISVTEAAESLDIESDISESWAKIESLRSKIRGLKEALSNAKDEKSDLVDSLEQIDSDWDKWDDLAVQHAAGEVVYAPSDSSKKSKKRKRGASTFKSRKNHHRSSDSDDSSDDSDANSDSDKENNPDMENRQPLTEDKIQEKQAELKMLKKEVRQSRKEVDAKISDIRQEMKKVQSEEERLLGMVKSVCIQGRNRYSKGAIQRDFALGIKELDQEAAIEEDENQFNPDEDMRDYDEVARNLPVFCVSSRAYQNMRGRLQKDDFNNGGFRNVEETEIPQLQQHAKKLTESGRAATCRRFLNEMCQLLNSMKMWAANDGSQSVLSGREQRKEETMLRARLSTLEKVRLVNHPARPGINPTLNQAFAEAVDECVTAIKDALSESIYDFFDEIIPTASNAAVPTSSGWGAHRNEGGMYWATYKATCRRGGVFTNASGRHDMNADLLEPISRRLAGGWERAFQRRLPQALESFAMKARLLLENFHRNAIAPSQERGNNYTGINMLSNQLRTHTIRLKEIPPMLQTIAQELQRDANRGFHPVIQEEMQPAYAVCVAECGRFCLYNSSTCCFTRQPLTSEHAGPGSYVRMKSHMANHVENSRHSMFRHSTDSVKEQLQTLSSRIEDVMAAQVQDIYNLLARDYLAVIAGIDSVVKPYGVPRAERLLRAEMYLLLEKTDKWFTRPDSTYGSDAAVASDEDSDPFADEAGAGVNDVAAAPLGDGGLMAIKREPVH</sequence>
<dbReference type="KEGG" id="cdet:87942168"/>
<dbReference type="InterPro" id="IPR056024">
    <property type="entry name" value="DUF7605"/>
</dbReference>
<gene>
    <name evidence="5" type="ORF">CDEST_05665</name>
</gene>
<dbReference type="PANTHER" id="PTHR36681:SF3">
    <property type="entry name" value="NUCLEAR GTPASE, GERMINAL CENTER-ASSOCIATED, TANDEM DUPLICATE 3"/>
    <property type="match status" value="1"/>
</dbReference>
<accession>A0AAX4ICB1</accession>
<dbReference type="InterPro" id="IPR045063">
    <property type="entry name" value="Dynamin_N"/>
</dbReference>
<protein>
    <submittedName>
        <fullName evidence="5">P-loop containing nucleoside triphosphate hydrolase, dynamin</fullName>
    </submittedName>
</protein>
<keyword evidence="5" id="KW-0378">Hydrolase</keyword>
<feature type="coiled-coil region" evidence="1">
    <location>
        <begin position="465"/>
        <end position="499"/>
    </location>
</feature>
<feature type="coiled-coil region" evidence="1">
    <location>
        <begin position="580"/>
        <end position="618"/>
    </location>
</feature>
<dbReference type="SUPFAM" id="SSF52540">
    <property type="entry name" value="P-loop containing nucleoside triphosphate hydrolases"/>
    <property type="match status" value="1"/>
</dbReference>
<dbReference type="RefSeq" id="XP_062777875.1">
    <property type="nucleotide sequence ID" value="XM_062921824.1"/>
</dbReference>
<feature type="region of interest" description="Disordered" evidence="2">
    <location>
        <begin position="82"/>
        <end position="115"/>
    </location>
</feature>
<dbReference type="Pfam" id="PF24564">
    <property type="entry name" value="DUF7605"/>
    <property type="match status" value="1"/>
</dbReference>
<evidence type="ECO:0000256" key="2">
    <source>
        <dbReference type="SAM" id="MobiDB-lite"/>
    </source>
</evidence>
<dbReference type="GO" id="GO:0016787">
    <property type="term" value="F:hydrolase activity"/>
    <property type="evidence" value="ECO:0007669"/>
    <property type="project" value="UniProtKB-KW"/>
</dbReference>
<dbReference type="EMBL" id="CP137307">
    <property type="protein sequence ID" value="WQF80651.1"/>
    <property type="molecule type" value="Genomic_DNA"/>
</dbReference>
<dbReference type="Proteomes" id="UP001322277">
    <property type="component" value="Chromosome 3"/>
</dbReference>
<evidence type="ECO:0000259" key="3">
    <source>
        <dbReference type="Pfam" id="PF00350"/>
    </source>
</evidence>
<dbReference type="PANTHER" id="PTHR36681">
    <property type="entry name" value="NUCLEAR GTPASE, GERMINAL CENTER-ASSOCIATED, TANDEM DUPLICATE 3"/>
    <property type="match status" value="1"/>
</dbReference>
<evidence type="ECO:0000313" key="6">
    <source>
        <dbReference type="Proteomes" id="UP001322277"/>
    </source>
</evidence>
<evidence type="ECO:0000259" key="4">
    <source>
        <dbReference type="Pfam" id="PF24564"/>
    </source>
</evidence>
<organism evidence="5 6">
    <name type="scientific">Colletotrichum destructivum</name>
    <dbReference type="NCBI Taxonomy" id="34406"/>
    <lineage>
        <taxon>Eukaryota</taxon>
        <taxon>Fungi</taxon>
        <taxon>Dikarya</taxon>
        <taxon>Ascomycota</taxon>
        <taxon>Pezizomycotina</taxon>
        <taxon>Sordariomycetes</taxon>
        <taxon>Hypocreomycetidae</taxon>
        <taxon>Glomerellales</taxon>
        <taxon>Glomerellaceae</taxon>
        <taxon>Colletotrichum</taxon>
        <taxon>Colletotrichum destructivum species complex</taxon>
    </lineage>
</organism>
<feature type="compositionally biased region" description="Acidic residues" evidence="2">
    <location>
        <begin position="548"/>
        <end position="559"/>
    </location>
</feature>
<evidence type="ECO:0000256" key="1">
    <source>
        <dbReference type="SAM" id="Coils"/>
    </source>
</evidence>
<dbReference type="AlphaFoldDB" id="A0AAX4ICB1"/>
<name>A0AAX4ICB1_9PEZI</name>